<keyword evidence="1" id="KW-0732">Signal</keyword>
<feature type="chain" id="PRO_5045380230" description="Entericidin EcnA/B family protein" evidence="1">
    <location>
        <begin position="22"/>
        <end position="44"/>
    </location>
</feature>
<comment type="caution">
    <text evidence="2">The sequence shown here is derived from an EMBL/GenBank/DDBJ whole genome shotgun (WGS) entry which is preliminary data.</text>
</comment>
<name>A0ABW6C2D1_9BACT</name>
<keyword evidence="3" id="KW-1185">Reference proteome</keyword>
<organism evidence="2 3">
    <name type="scientific">Pontibacter toksunensis</name>
    <dbReference type="NCBI Taxonomy" id="1332631"/>
    <lineage>
        <taxon>Bacteria</taxon>
        <taxon>Pseudomonadati</taxon>
        <taxon>Bacteroidota</taxon>
        <taxon>Cytophagia</taxon>
        <taxon>Cytophagales</taxon>
        <taxon>Hymenobacteraceae</taxon>
        <taxon>Pontibacter</taxon>
    </lineage>
</organism>
<evidence type="ECO:0008006" key="4">
    <source>
        <dbReference type="Google" id="ProtNLM"/>
    </source>
</evidence>
<accession>A0ABW6C2D1</accession>
<dbReference type="RefSeq" id="WP_377490585.1">
    <property type="nucleotide sequence ID" value="NZ_JBHUOX010000028.1"/>
</dbReference>
<dbReference type="EMBL" id="JBHUOX010000028">
    <property type="protein sequence ID" value="MFD3003356.1"/>
    <property type="molecule type" value="Genomic_DNA"/>
</dbReference>
<dbReference type="PROSITE" id="PS51257">
    <property type="entry name" value="PROKAR_LIPOPROTEIN"/>
    <property type="match status" value="1"/>
</dbReference>
<proteinExistence type="predicted"/>
<protein>
    <recommendedName>
        <fullName evidence="4">Entericidin EcnA/B family protein</fullName>
    </recommendedName>
</protein>
<evidence type="ECO:0000256" key="1">
    <source>
        <dbReference type="SAM" id="SignalP"/>
    </source>
</evidence>
<evidence type="ECO:0000313" key="2">
    <source>
        <dbReference type="EMBL" id="MFD3003356.1"/>
    </source>
</evidence>
<sequence>MIKKFLYMALLSLFITAFFTACERLVGNTSVTTITGKGVAAETK</sequence>
<feature type="signal peptide" evidence="1">
    <location>
        <begin position="1"/>
        <end position="21"/>
    </location>
</feature>
<gene>
    <name evidence="2" type="ORF">ACFS7Z_23550</name>
</gene>
<evidence type="ECO:0000313" key="3">
    <source>
        <dbReference type="Proteomes" id="UP001597641"/>
    </source>
</evidence>
<dbReference type="Proteomes" id="UP001597641">
    <property type="component" value="Unassembled WGS sequence"/>
</dbReference>
<reference evidence="3" key="1">
    <citation type="journal article" date="2019" name="Int. J. Syst. Evol. Microbiol.">
        <title>The Global Catalogue of Microorganisms (GCM) 10K type strain sequencing project: providing services to taxonomists for standard genome sequencing and annotation.</title>
        <authorList>
            <consortium name="The Broad Institute Genomics Platform"/>
            <consortium name="The Broad Institute Genome Sequencing Center for Infectious Disease"/>
            <person name="Wu L."/>
            <person name="Ma J."/>
        </authorList>
    </citation>
    <scope>NUCLEOTIDE SEQUENCE [LARGE SCALE GENOMIC DNA]</scope>
    <source>
        <strain evidence="3">KCTC 23984</strain>
    </source>
</reference>